<dbReference type="InterPro" id="IPR027417">
    <property type="entry name" value="P-loop_NTPase"/>
</dbReference>
<dbReference type="EMBL" id="JAAAUY010000655">
    <property type="protein sequence ID" value="KAF9327532.1"/>
    <property type="molecule type" value="Genomic_DNA"/>
</dbReference>
<protein>
    <recommendedName>
        <fullName evidence="4">Crinkler effector protein N-terminal domain-containing protein</fullName>
    </recommendedName>
</protein>
<gene>
    <name evidence="5" type="ORF">BG006_009180</name>
</gene>
<keyword evidence="3" id="KW-0964">Secreted</keyword>
<name>A0A9P5SFE3_9FUNG</name>
<dbReference type="InterPro" id="IPR045379">
    <property type="entry name" value="Crinkler_N"/>
</dbReference>
<dbReference type="AlphaFoldDB" id="A0A9P5SFE3"/>
<accession>A0A9P5SFE3</accession>
<dbReference type="GO" id="GO:0043657">
    <property type="term" value="C:host cell"/>
    <property type="evidence" value="ECO:0007669"/>
    <property type="project" value="UniProtKB-SubCell"/>
</dbReference>
<comment type="subcellular location">
    <subcellularLocation>
        <location evidence="1">Host cell</location>
    </subcellularLocation>
    <subcellularLocation>
        <location evidence="2">Secreted</location>
    </subcellularLocation>
</comment>
<dbReference type="SUPFAM" id="SSF52540">
    <property type="entry name" value="P-loop containing nucleoside triphosphate hydrolases"/>
    <property type="match status" value="1"/>
</dbReference>
<proteinExistence type="predicted"/>
<dbReference type="Pfam" id="PF20147">
    <property type="entry name" value="Crinkler"/>
    <property type="match status" value="1"/>
</dbReference>
<organism evidence="5 6">
    <name type="scientific">Podila minutissima</name>
    <dbReference type="NCBI Taxonomy" id="64525"/>
    <lineage>
        <taxon>Eukaryota</taxon>
        <taxon>Fungi</taxon>
        <taxon>Fungi incertae sedis</taxon>
        <taxon>Mucoromycota</taxon>
        <taxon>Mortierellomycotina</taxon>
        <taxon>Mortierellomycetes</taxon>
        <taxon>Mortierellales</taxon>
        <taxon>Mortierellaceae</taxon>
        <taxon>Podila</taxon>
    </lineage>
</organism>
<evidence type="ECO:0000256" key="1">
    <source>
        <dbReference type="ARBA" id="ARBA00004340"/>
    </source>
</evidence>
<reference evidence="5" key="1">
    <citation type="journal article" date="2020" name="Fungal Divers.">
        <title>Resolving the Mortierellaceae phylogeny through synthesis of multi-gene phylogenetics and phylogenomics.</title>
        <authorList>
            <person name="Vandepol N."/>
            <person name="Liber J."/>
            <person name="Desiro A."/>
            <person name="Na H."/>
            <person name="Kennedy M."/>
            <person name="Barry K."/>
            <person name="Grigoriev I.V."/>
            <person name="Miller A.N."/>
            <person name="O'Donnell K."/>
            <person name="Stajich J.E."/>
            <person name="Bonito G."/>
        </authorList>
    </citation>
    <scope>NUCLEOTIDE SEQUENCE</scope>
    <source>
        <strain evidence="5">NVP1</strain>
    </source>
</reference>
<evidence type="ECO:0000256" key="2">
    <source>
        <dbReference type="ARBA" id="ARBA00004613"/>
    </source>
</evidence>
<keyword evidence="6" id="KW-1185">Reference proteome</keyword>
<dbReference type="Pfam" id="PF10236">
    <property type="entry name" value="DAP3"/>
    <property type="match status" value="1"/>
</dbReference>
<evidence type="ECO:0000313" key="6">
    <source>
        <dbReference type="Proteomes" id="UP000696485"/>
    </source>
</evidence>
<dbReference type="InterPro" id="IPR019368">
    <property type="entry name" value="Ribosomal_mS29"/>
</dbReference>
<dbReference type="Gene3D" id="3.40.50.300">
    <property type="entry name" value="P-loop containing nucleotide triphosphate hydrolases"/>
    <property type="match status" value="1"/>
</dbReference>
<evidence type="ECO:0000256" key="3">
    <source>
        <dbReference type="ARBA" id="ARBA00022525"/>
    </source>
</evidence>
<comment type="caution">
    <text evidence="5">The sequence shown here is derived from an EMBL/GenBank/DDBJ whole genome shotgun (WGS) entry which is preliminary data.</text>
</comment>
<sequence>MTDIHLTLFCVVDGETPSNAFSVETESNKTIGDLKKLIKTEMSPRFDDVAPNELTLWRVSLVGSKKGSAITIKTLDDKTELDDPRALLSEWFLESPDRNTYIIVQRPPPVLKRGREYELEDPQKLPRTSDWVKYGAKDGPVELPPVLVSMLNSGDLTPAPRNEFKQQLDNMQVGQQITLPSIGQRPKHFGEGYQKMSFFITEQMVEMWSLLSSNSDRPIRRVLSGPMGVGKSYLALFLAAKAYSEGWLLLYVSDANELAKETSGDIANEICKRFLALNKDMLTVADFEKMTYWHPTDPQDVFDCASNSILHDLLQQLETKTLLVIDEHGALFEQDTPVPKKHVILNPLMQLAAWRETSRGARVVLTGTAHAKFERQYIKSDMWHWREYVTPMSDTVFDKLLHMDAILSRAVIKDQVKEITNRVPRELVNMAEYSQ</sequence>
<evidence type="ECO:0000313" key="5">
    <source>
        <dbReference type="EMBL" id="KAF9327532.1"/>
    </source>
</evidence>
<dbReference type="Proteomes" id="UP000696485">
    <property type="component" value="Unassembled WGS sequence"/>
</dbReference>
<feature type="domain" description="Crinkler effector protein N-terminal" evidence="4">
    <location>
        <begin position="6"/>
        <end position="105"/>
    </location>
</feature>
<dbReference type="GO" id="GO:0005576">
    <property type="term" value="C:extracellular region"/>
    <property type="evidence" value="ECO:0007669"/>
    <property type="project" value="UniProtKB-SubCell"/>
</dbReference>
<evidence type="ECO:0000259" key="4">
    <source>
        <dbReference type="Pfam" id="PF20147"/>
    </source>
</evidence>